<feature type="transmembrane region" description="Helical" evidence="1">
    <location>
        <begin position="6"/>
        <end position="25"/>
    </location>
</feature>
<dbReference type="AlphaFoldDB" id="A0AAV7YC23"/>
<feature type="transmembrane region" description="Helical" evidence="1">
    <location>
        <begin position="32"/>
        <end position="54"/>
    </location>
</feature>
<reference evidence="2" key="1">
    <citation type="submission" date="2022-08" db="EMBL/GenBank/DDBJ databases">
        <title>Novel sulphate-reducing endosymbionts in the free-living metamonad Anaeramoeba.</title>
        <authorList>
            <person name="Jerlstrom-Hultqvist J."/>
            <person name="Cepicka I."/>
            <person name="Gallot-Lavallee L."/>
            <person name="Salas-Leiva D."/>
            <person name="Curtis B.A."/>
            <person name="Zahonova K."/>
            <person name="Pipaliya S."/>
            <person name="Dacks J."/>
            <person name="Roger A.J."/>
        </authorList>
    </citation>
    <scope>NUCLEOTIDE SEQUENCE</scope>
    <source>
        <strain evidence="2">Busselton2</strain>
    </source>
</reference>
<protein>
    <submittedName>
        <fullName evidence="2">Uncharacterized protein</fullName>
    </submittedName>
</protein>
<keyword evidence="1" id="KW-0812">Transmembrane</keyword>
<gene>
    <name evidence="2" type="ORF">M0812_26941</name>
</gene>
<keyword evidence="1" id="KW-1133">Transmembrane helix</keyword>
<feature type="transmembrane region" description="Helical" evidence="1">
    <location>
        <begin position="74"/>
        <end position="93"/>
    </location>
</feature>
<evidence type="ECO:0000256" key="1">
    <source>
        <dbReference type="SAM" id="Phobius"/>
    </source>
</evidence>
<keyword evidence="1" id="KW-0472">Membrane</keyword>
<proteinExistence type="predicted"/>
<sequence length="107" mass="11932">MEWIIVNSAVFVSLCFMQILAVFWCRGKKYGGFINGIIGMCYIFLMAWSIYGIANATKSGKCGKMRSVVIGDSVVILSGVFFLVCCCMTYLICPCSDTSRRKESEHI</sequence>
<dbReference type="Proteomes" id="UP001146793">
    <property type="component" value="Unassembled WGS sequence"/>
</dbReference>
<evidence type="ECO:0000313" key="2">
    <source>
        <dbReference type="EMBL" id="KAJ3427358.1"/>
    </source>
</evidence>
<comment type="caution">
    <text evidence="2">The sequence shown here is derived from an EMBL/GenBank/DDBJ whole genome shotgun (WGS) entry which is preliminary data.</text>
</comment>
<evidence type="ECO:0000313" key="3">
    <source>
        <dbReference type="Proteomes" id="UP001146793"/>
    </source>
</evidence>
<dbReference type="EMBL" id="JANTQA010000063">
    <property type="protein sequence ID" value="KAJ3427358.1"/>
    <property type="molecule type" value="Genomic_DNA"/>
</dbReference>
<accession>A0AAV7YC23</accession>
<name>A0AAV7YC23_9EUKA</name>
<organism evidence="2 3">
    <name type="scientific">Anaeramoeba flamelloides</name>
    <dbReference type="NCBI Taxonomy" id="1746091"/>
    <lineage>
        <taxon>Eukaryota</taxon>
        <taxon>Metamonada</taxon>
        <taxon>Anaeramoebidae</taxon>
        <taxon>Anaeramoeba</taxon>
    </lineage>
</organism>